<keyword evidence="3" id="KW-1185">Reference proteome</keyword>
<organism evidence="2 3">
    <name type="scientific">Littorina saxatilis</name>
    <dbReference type="NCBI Taxonomy" id="31220"/>
    <lineage>
        <taxon>Eukaryota</taxon>
        <taxon>Metazoa</taxon>
        <taxon>Spiralia</taxon>
        <taxon>Lophotrochozoa</taxon>
        <taxon>Mollusca</taxon>
        <taxon>Gastropoda</taxon>
        <taxon>Caenogastropoda</taxon>
        <taxon>Littorinimorpha</taxon>
        <taxon>Littorinoidea</taxon>
        <taxon>Littorinidae</taxon>
        <taxon>Littorina</taxon>
    </lineage>
</organism>
<dbReference type="GO" id="GO:0015074">
    <property type="term" value="P:DNA integration"/>
    <property type="evidence" value="ECO:0007669"/>
    <property type="project" value="InterPro"/>
</dbReference>
<sequence>MNVRAEASVFWPGITPDITAVRANCTHCNRIAPSNPSAPPTPLLTPEYPFQYICADFFHYKGANYVVIVDRYSNWPIVERSHAGGTGLVTCLRRAFVTYGIPEELASDGGPEFTSNETRQFLKNWGVHHRLSSVAFPHSNCRAEVGVKTVKRLITDNTTPNGDLDTDAFQRATLQYRNTTDRDTKLSPAMCIFGHPIRDFIPILPGNYQPHRTWRETLAARESALRNRHMQNWERWSERTKRLPPLKVGDYVRVQNQVGPHPLKWDKTGTVIEVRQFDQYVVKVDGSGRVTLRNRRDITSVVENDVKHQIKKERK</sequence>
<dbReference type="FunFam" id="3.30.420.10:FF:000493">
    <property type="match status" value="1"/>
</dbReference>
<dbReference type="AlphaFoldDB" id="A0AAN9FXA2"/>
<comment type="caution">
    <text evidence="2">The sequence shown here is derived from an EMBL/GenBank/DDBJ whole genome shotgun (WGS) entry which is preliminary data.</text>
</comment>
<proteinExistence type="predicted"/>
<gene>
    <name evidence="2" type="ORF">V1264_022185</name>
</gene>
<dbReference type="InterPro" id="IPR036397">
    <property type="entry name" value="RNaseH_sf"/>
</dbReference>
<dbReference type="PROSITE" id="PS50994">
    <property type="entry name" value="INTEGRASE"/>
    <property type="match status" value="1"/>
</dbReference>
<feature type="domain" description="Integrase catalytic" evidence="1">
    <location>
        <begin position="45"/>
        <end position="196"/>
    </location>
</feature>
<dbReference type="GO" id="GO:0003676">
    <property type="term" value="F:nucleic acid binding"/>
    <property type="evidence" value="ECO:0007669"/>
    <property type="project" value="InterPro"/>
</dbReference>
<dbReference type="InterPro" id="IPR012337">
    <property type="entry name" value="RNaseH-like_sf"/>
</dbReference>
<dbReference type="Pfam" id="PF00665">
    <property type="entry name" value="rve"/>
    <property type="match status" value="1"/>
</dbReference>
<dbReference type="InterPro" id="IPR050951">
    <property type="entry name" value="Retrovirus_Pol_polyprotein"/>
</dbReference>
<evidence type="ECO:0000313" key="2">
    <source>
        <dbReference type="EMBL" id="KAK7088249.1"/>
    </source>
</evidence>
<dbReference type="SUPFAM" id="SSF53098">
    <property type="entry name" value="Ribonuclease H-like"/>
    <property type="match status" value="1"/>
</dbReference>
<reference evidence="2 3" key="1">
    <citation type="submission" date="2024-02" db="EMBL/GenBank/DDBJ databases">
        <title>Chromosome-scale genome assembly of the rough periwinkle Littorina saxatilis.</title>
        <authorList>
            <person name="De Jode A."/>
            <person name="Faria R."/>
            <person name="Formenti G."/>
            <person name="Sims Y."/>
            <person name="Smith T.P."/>
            <person name="Tracey A."/>
            <person name="Wood J.M.D."/>
            <person name="Zagrodzka Z.B."/>
            <person name="Johannesson K."/>
            <person name="Butlin R.K."/>
            <person name="Leder E.H."/>
        </authorList>
    </citation>
    <scope>NUCLEOTIDE SEQUENCE [LARGE SCALE GENOMIC DNA]</scope>
    <source>
        <strain evidence="2">Snail1</strain>
        <tissue evidence="2">Muscle</tissue>
    </source>
</reference>
<evidence type="ECO:0000313" key="3">
    <source>
        <dbReference type="Proteomes" id="UP001374579"/>
    </source>
</evidence>
<dbReference type="PANTHER" id="PTHR37984">
    <property type="entry name" value="PROTEIN CBG26694"/>
    <property type="match status" value="1"/>
</dbReference>
<dbReference type="InterPro" id="IPR001584">
    <property type="entry name" value="Integrase_cat-core"/>
</dbReference>
<dbReference type="PANTHER" id="PTHR37984:SF7">
    <property type="entry name" value="INTEGRASE CATALYTIC DOMAIN-CONTAINING PROTEIN"/>
    <property type="match status" value="1"/>
</dbReference>
<name>A0AAN9FXA2_9CAEN</name>
<dbReference type="Proteomes" id="UP001374579">
    <property type="component" value="Unassembled WGS sequence"/>
</dbReference>
<evidence type="ECO:0000259" key="1">
    <source>
        <dbReference type="PROSITE" id="PS50994"/>
    </source>
</evidence>
<protein>
    <recommendedName>
        <fullName evidence="1">Integrase catalytic domain-containing protein</fullName>
    </recommendedName>
</protein>
<accession>A0AAN9FXA2</accession>
<dbReference type="EMBL" id="JBAMIC010004070">
    <property type="protein sequence ID" value="KAK7088249.1"/>
    <property type="molecule type" value="Genomic_DNA"/>
</dbReference>
<dbReference type="Gene3D" id="3.30.420.10">
    <property type="entry name" value="Ribonuclease H-like superfamily/Ribonuclease H"/>
    <property type="match status" value="1"/>
</dbReference>